<evidence type="ECO:0000256" key="4">
    <source>
        <dbReference type="HAMAP-Rule" id="MF_00434"/>
    </source>
</evidence>
<dbReference type="EMBL" id="FNNU01000004">
    <property type="protein sequence ID" value="SDX51078.1"/>
    <property type="molecule type" value="Genomic_DNA"/>
</dbReference>
<keyword evidence="6" id="KW-1185">Reference proteome</keyword>
<dbReference type="InterPro" id="IPR036428">
    <property type="entry name" value="PCD_sf"/>
</dbReference>
<comment type="catalytic activity">
    <reaction evidence="1 4">
        <text>(4aS,6R)-4a-hydroxy-L-erythro-5,6,7,8-tetrahydrobiopterin = (6R)-L-erythro-6,7-dihydrobiopterin + H2O</text>
        <dbReference type="Rhea" id="RHEA:11920"/>
        <dbReference type="ChEBI" id="CHEBI:15377"/>
        <dbReference type="ChEBI" id="CHEBI:15642"/>
        <dbReference type="ChEBI" id="CHEBI:43120"/>
        <dbReference type="EC" id="4.2.1.96"/>
    </reaction>
</comment>
<keyword evidence="3 4" id="KW-0456">Lyase</keyword>
<dbReference type="Proteomes" id="UP000243778">
    <property type="component" value="Unassembled WGS sequence"/>
</dbReference>
<dbReference type="Gene3D" id="3.30.1360.20">
    <property type="entry name" value="Transcriptional coactivator/pterin dehydratase"/>
    <property type="match status" value="1"/>
</dbReference>
<dbReference type="NCBIfam" id="NF002016">
    <property type="entry name" value="PRK00823.1-1"/>
    <property type="match status" value="1"/>
</dbReference>
<dbReference type="STRING" id="1007099.SAMN05216287_3174"/>
<dbReference type="InterPro" id="IPR050376">
    <property type="entry name" value="Pterin-4-alpha-carb_dehyd"/>
</dbReference>
<dbReference type="CDD" id="cd00913">
    <property type="entry name" value="PCD_DCoH_subfamily_a"/>
    <property type="match status" value="1"/>
</dbReference>
<comment type="similarity">
    <text evidence="2 4">Belongs to the pterin-4-alpha-carbinolamine dehydratase family.</text>
</comment>
<dbReference type="EC" id="4.2.1.96" evidence="4"/>
<evidence type="ECO:0000313" key="6">
    <source>
        <dbReference type="Proteomes" id="UP000243778"/>
    </source>
</evidence>
<dbReference type="GO" id="GO:0006729">
    <property type="term" value="P:tetrahydrobiopterin biosynthetic process"/>
    <property type="evidence" value="ECO:0007669"/>
    <property type="project" value="InterPro"/>
</dbReference>
<evidence type="ECO:0000313" key="5">
    <source>
        <dbReference type="EMBL" id="SDX51078.1"/>
    </source>
</evidence>
<dbReference type="Pfam" id="PF01329">
    <property type="entry name" value="Pterin_4a"/>
    <property type="match status" value="1"/>
</dbReference>
<reference evidence="6" key="1">
    <citation type="submission" date="2016-10" db="EMBL/GenBank/DDBJ databases">
        <authorList>
            <person name="Varghese N."/>
            <person name="Submissions S."/>
        </authorList>
    </citation>
    <scope>NUCLEOTIDE SEQUENCE [LARGE SCALE GENOMIC DNA]</scope>
    <source>
        <strain evidence="6">NRRL B-59562</strain>
    </source>
</reference>
<name>A0A1H3CB09_9PSED</name>
<organism evidence="5 6">
    <name type="scientific">Pseudomonas kuykendallii</name>
    <dbReference type="NCBI Taxonomy" id="1007099"/>
    <lineage>
        <taxon>Bacteria</taxon>
        <taxon>Pseudomonadati</taxon>
        <taxon>Pseudomonadota</taxon>
        <taxon>Gammaproteobacteria</taxon>
        <taxon>Pseudomonadales</taxon>
        <taxon>Pseudomonadaceae</taxon>
        <taxon>Pseudomonas</taxon>
    </lineage>
</organism>
<evidence type="ECO:0000256" key="3">
    <source>
        <dbReference type="ARBA" id="ARBA00023239"/>
    </source>
</evidence>
<dbReference type="HAMAP" id="MF_00434">
    <property type="entry name" value="Pterin_4_alpha"/>
    <property type="match status" value="1"/>
</dbReference>
<evidence type="ECO:0000256" key="1">
    <source>
        <dbReference type="ARBA" id="ARBA00001554"/>
    </source>
</evidence>
<dbReference type="OrthoDB" id="5294615at2"/>
<gene>
    <name evidence="5" type="ORF">SAMN05216287_3174</name>
</gene>
<dbReference type="RefSeq" id="WP_090230191.1">
    <property type="nucleotide sequence ID" value="NZ_FNNU01000004.1"/>
</dbReference>
<accession>A0A1H3CB09</accession>
<dbReference type="SUPFAM" id="SSF55248">
    <property type="entry name" value="PCD-like"/>
    <property type="match status" value="1"/>
</dbReference>
<dbReference type="GO" id="GO:0008124">
    <property type="term" value="F:4-alpha-hydroxytetrahydrobiopterin dehydratase activity"/>
    <property type="evidence" value="ECO:0007669"/>
    <property type="project" value="UniProtKB-UniRule"/>
</dbReference>
<dbReference type="InterPro" id="IPR001533">
    <property type="entry name" value="Pterin_deHydtase"/>
</dbReference>
<dbReference type="AlphaFoldDB" id="A0A1H3CB09"/>
<sequence>MNDLGKLPCEACRADAPVLDEQAISALHAQLPDWSLVTLDGVRQLERDFAFADFKAALAFANAIGELAEAENHHPALRVEWGKVRVNWWTHKIHDVHRNDFILAARCDEAFARLGA</sequence>
<proteinExistence type="inferred from homology"/>
<protein>
    <recommendedName>
        <fullName evidence="4">Putative pterin-4-alpha-carbinolamine dehydratase</fullName>
        <shortName evidence="4">PHS</shortName>
        <ecNumber evidence="4">4.2.1.96</ecNumber>
    </recommendedName>
    <alternativeName>
        <fullName evidence="4">4-alpha-hydroxy-tetrahydropterin dehydratase</fullName>
    </alternativeName>
    <alternativeName>
        <fullName evidence="4">Pterin carbinolamine dehydratase</fullName>
        <shortName evidence="4">PCD</shortName>
    </alternativeName>
</protein>
<evidence type="ECO:0000256" key="2">
    <source>
        <dbReference type="ARBA" id="ARBA00006472"/>
    </source>
</evidence>
<dbReference type="PANTHER" id="PTHR42805:SF1">
    <property type="entry name" value="PTERIN-4-ALPHA-CARBINOLAMINE DEHYDRATASE-RELATED"/>
    <property type="match status" value="1"/>
</dbReference>
<dbReference type="PANTHER" id="PTHR42805">
    <property type="entry name" value="PTERIN-4-ALPHA-CARBINOLAMINE DEHYDRATASE-RELATED"/>
    <property type="match status" value="1"/>
</dbReference>